<name>A0AAV7FRS6_DENCH</name>
<dbReference type="GO" id="GO:0051082">
    <property type="term" value="F:unfolded protein binding"/>
    <property type="evidence" value="ECO:0007669"/>
    <property type="project" value="InterPro"/>
</dbReference>
<dbReference type="Proteomes" id="UP000775213">
    <property type="component" value="Unassembled WGS sequence"/>
</dbReference>
<evidence type="ECO:0000256" key="2">
    <source>
        <dbReference type="ARBA" id="ARBA00023186"/>
    </source>
</evidence>
<dbReference type="Gene3D" id="1.10.287.370">
    <property type="match status" value="1"/>
</dbReference>
<dbReference type="CDD" id="cd23163">
    <property type="entry name" value="Prefoldin_2"/>
    <property type="match status" value="1"/>
</dbReference>
<comment type="similarity">
    <text evidence="1">Belongs to the prefoldin subunit beta family.</text>
</comment>
<evidence type="ECO:0008006" key="5">
    <source>
        <dbReference type="Google" id="ProtNLM"/>
    </source>
</evidence>
<gene>
    <name evidence="3" type="ORF">IEQ34_025174</name>
</gene>
<dbReference type="GO" id="GO:0016272">
    <property type="term" value="C:prefoldin complex"/>
    <property type="evidence" value="ECO:0007669"/>
    <property type="project" value="InterPro"/>
</dbReference>
<organism evidence="3 4">
    <name type="scientific">Dendrobium chrysotoxum</name>
    <name type="common">Orchid</name>
    <dbReference type="NCBI Taxonomy" id="161865"/>
    <lineage>
        <taxon>Eukaryota</taxon>
        <taxon>Viridiplantae</taxon>
        <taxon>Streptophyta</taxon>
        <taxon>Embryophyta</taxon>
        <taxon>Tracheophyta</taxon>
        <taxon>Spermatophyta</taxon>
        <taxon>Magnoliopsida</taxon>
        <taxon>Liliopsida</taxon>
        <taxon>Asparagales</taxon>
        <taxon>Orchidaceae</taxon>
        <taxon>Epidendroideae</taxon>
        <taxon>Malaxideae</taxon>
        <taxon>Dendrobiinae</taxon>
        <taxon>Dendrobium</taxon>
    </lineage>
</organism>
<dbReference type="AlphaFoldDB" id="A0AAV7FRS6"/>
<dbReference type="InterPro" id="IPR027235">
    <property type="entry name" value="PFD2"/>
</dbReference>
<dbReference type="InterPro" id="IPR009053">
    <property type="entry name" value="Prefoldin"/>
</dbReference>
<sequence length="89" mass="9947">MQGIATKIGELEGDAEEHRAVIDTLRDTAKRSPDRKCFRMIGGILVERTVKDVLPALETNLNGLRSVIEGLAKQYKSKDDELLSHRSIE</sequence>
<accession>A0AAV7FRS6</accession>
<dbReference type="Pfam" id="PF01920">
    <property type="entry name" value="Prefoldin_2"/>
    <property type="match status" value="1"/>
</dbReference>
<dbReference type="GO" id="GO:0009409">
    <property type="term" value="P:response to cold"/>
    <property type="evidence" value="ECO:0007669"/>
    <property type="project" value="UniProtKB-ARBA"/>
</dbReference>
<comment type="caution">
    <text evidence="3">The sequence shown here is derived from an EMBL/GenBank/DDBJ whole genome shotgun (WGS) entry which is preliminary data.</text>
</comment>
<dbReference type="EMBL" id="JAGFBR010000290">
    <property type="protein sequence ID" value="KAH0445988.1"/>
    <property type="molecule type" value="Genomic_DNA"/>
</dbReference>
<protein>
    <recommendedName>
        <fullName evidence="5">Prefoldin subunit 2</fullName>
    </recommendedName>
</protein>
<dbReference type="InterPro" id="IPR002777">
    <property type="entry name" value="PFD_beta-like"/>
</dbReference>
<keyword evidence="2" id="KW-0143">Chaperone</keyword>
<evidence type="ECO:0000313" key="3">
    <source>
        <dbReference type="EMBL" id="KAH0445988.1"/>
    </source>
</evidence>
<proteinExistence type="inferred from homology"/>
<reference evidence="3 4" key="1">
    <citation type="journal article" date="2021" name="Hortic Res">
        <title>Chromosome-scale assembly of the Dendrobium chrysotoxum genome enhances the understanding of orchid evolution.</title>
        <authorList>
            <person name="Zhang Y."/>
            <person name="Zhang G.Q."/>
            <person name="Zhang D."/>
            <person name="Liu X.D."/>
            <person name="Xu X.Y."/>
            <person name="Sun W.H."/>
            <person name="Yu X."/>
            <person name="Zhu X."/>
            <person name="Wang Z.W."/>
            <person name="Zhao X."/>
            <person name="Zhong W.Y."/>
            <person name="Chen H."/>
            <person name="Yin W.L."/>
            <person name="Huang T."/>
            <person name="Niu S.C."/>
            <person name="Liu Z.J."/>
        </authorList>
    </citation>
    <scope>NUCLEOTIDE SEQUENCE [LARGE SCALE GENOMIC DNA]</scope>
    <source>
        <strain evidence="3">Lindl</strain>
    </source>
</reference>
<dbReference type="GO" id="GO:0006457">
    <property type="term" value="P:protein folding"/>
    <property type="evidence" value="ECO:0007669"/>
    <property type="project" value="InterPro"/>
</dbReference>
<evidence type="ECO:0000313" key="4">
    <source>
        <dbReference type="Proteomes" id="UP000775213"/>
    </source>
</evidence>
<keyword evidence="4" id="KW-1185">Reference proteome</keyword>
<dbReference type="PANTHER" id="PTHR13303">
    <property type="entry name" value="PREFOLDIN SUBUNIT 2"/>
    <property type="match status" value="1"/>
</dbReference>
<evidence type="ECO:0000256" key="1">
    <source>
        <dbReference type="ARBA" id="ARBA00008045"/>
    </source>
</evidence>
<dbReference type="SUPFAM" id="SSF46579">
    <property type="entry name" value="Prefoldin"/>
    <property type="match status" value="1"/>
</dbReference>